<accession>T0FMG1</accession>
<protein>
    <submittedName>
        <fullName evidence="1">Uncharacterized protein</fullName>
    </submittedName>
</protein>
<comment type="caution">
    <text evidence="1">The sequence shown here is derived from an EMBL/GenBank/DDBJ whole genome shotgun (WGS) entry which is preliminary data.</text>
</comment>
<proteinExistence type="predicted"/>
<reference evidence="1 2" key="1">
    <citation type="submission" date="2013-05" db="EMBL/GenBank/DDBJ databases">
        <authorList>
            <person name="Harkins D.M."/>
            <person name="Durkin A.S."/>
            <person name="Brinkac L.M."/>
            <person name="Haft D.H."/>
            <person name="Selengut J.D."/>
            <person name="Sanka R."/>
            <person name="DePew J."/>
            <person name="Purushe J."/>
            <person name="Hartskeerl R.A."/>
            <person name="Ahmed A."/>
            <person name="van der Linden H."/>
            <person name="Goris M.G.A."/>
            <person name="Vinetz J.M."/>
            <person name="Sutton G.G."/>
            <person name="Nierman W.C."/>
            <person name="Fouts D.E."/>
        </authorList>
    </citation>
    <scope>NUCLEOTIDE SEQUENCE [LARGE SCALE GENOMIC DNA]</scope>
    <source>
        <strain evidence="1 2">CZ214</strain>
    </source>
</reference>
<sequence length="37" mass="4409">MQFPKIVAIAKIFLNLEDKSENIPYTFTWKTFSYNIP</sequence>
<name>T0FMG1_9LEPT</name>
<organism evidence="1 2">
    <name type="scientific">Leptospira noguchii serovar Panama str. CZ214</name>
    <dbReference type="NCBI Taxonomy" id="1001595"/>
    <lineage>
        <taxon>Bacteria</taxon>
        <taxon>Pseudomonadati</taxon>
        <taxon>Spirochaetota</taxon>
        <taxon>Spirochaetia</taxon>
        <taxon>Leptospirales</taxon>
        <taxon>Leptospiraceae</taxon>
        <taxon>Leptospira</taxon>
    </lineage>
</organism>
<dbReference type="EMBL" id="AKWY02000021">
    <property type="protein sequence ID" value="EQA71359.1"/>
    <property type="molecule type" value="Genomic_DNA"/>
</dbReference>
<evidence type="ECO:0000313" key="2">
    <source>
        <dbReference type="Proteomes" id="UP000015442"/>
    </source>
</evidence>
<gene>
    <name evidence="1" type="ORF">LEP1GSC059_2783</name>
</gene>
<dbReference type="Proteomes" id="UP000015442">
    <property type="component" value="Unassembled WGS sequence"/>
</dbReference>
<evidence type="ECO:0000313" key="1">
    <source>
        <dbReference type="EMBL" id="EQA71359.1"/>
    </source>
</evidence>
<dbReference type="AlphaFoldDB" id="T0FMG1"/>